<dbReference type="RefSeq" id="WP_166827249.1">
    <property type="nucleotide sequence ID" value="NZ_JAAOLX010000007.1"/>
</dbReference>
<comment type="caution">
    <text evidence="1">The sequence shown here is derived from an EMBL/GenBank/DDBJ whole genome shotgun (WGS) entry which is preliminary data.</text>
</comment>
<keyword evidence="2" id="KW-1185">Reference proteome</keyword>
<evidence type="ECO:0000313" key="1">
    <source>
        <dbReference type="EMBL" id="NHQ87205.1"/>
    </source>
</evidence>
<protein>
    <submittedName>
        <fullName evidence="1">Uncharacterized protein</fullName>
    </submittedName>
</protein>
<accession>A0ABX0KRE6</accession>
<reference evidence="1 2" key="1">
    <citation type="submission" date="2020-03" db="EMBL/GenBank/DDBJ databases">
        <title>Draft genome sequence of environmentally isolated violet-colored cultures.</title>
        <authorList>
            <person name="Wilson H.S."/>
        </authorList>
    </citation>
    <scope>NUCLEOTIDE SEQUENCE [LARGE SCALE GENOMIC DNA]</scope>
    <source>
        <strain evidence="1 2">HSC-16F04</strain>
    </source>
</reference>
<proteinExistence type="predicted"/>
<dbReference type="Pfam" id="PF17419">
    <property type="entry name" value="MauJ"/>
    <property type="match status" value="1"/>
</dbReference>
<dbReference type="Proteomes" id="UP000712570">
    <property type="component" value="Unassembled WGS sequence"/>
</dbReference>
<organism evidence="1 2">
    <name type="scientific">Iodobacter violaceini</name>
    <dbReference type="NCBI Taxonomy" id="3044271"/>
    <lineage>
        <taxon>Bacteria</taxon>
        <taxon>Pseudomonadati</taxon>
        <taxon>Pseudomonadota</taxon>
        <taxon>Betaproteobacteria</taxon>
        <taxon>Neisseriales</taxon>
        <taxon>Chitinibacteraceae</taxon>
        <taxon>Iodobacter</taxon>
    </lineage>
</organism>
<name>A0ABX0KRE6_9NEIS</name>
<evidence type="ECO:0000313" key="2">
    <source>
        <dbReference type="Proteomes" id="UP000712570"/>
    </source>
</evidence>
<sequence length="448" mass="49847">MKTPYVPHIFGEEVERKLTSRLGWLTAGVASSIPWPSLDVCVVYAGDEYFLRGTKNGDNTSPPCITIACKDGGVDDAIAKIYRFTSILSWFEGGYVDVSGYIWGSHPILYGGRTVYSSMGIAGDKSFNCNHMPIVEQENVRKALAFWREGERLDEIHDSYAFLSFYKVIESQFSNGKKKAEWITAHIDKLTDRAAIRVAELRAAGTDVSRHLFDSGRCAVAHASLDGEIVDPDIPEDRRRLSADLVIMKELARIFIRDELRVLDSRSLYRERDRLEPWASLLSQEVLESLKNGGAPDQVSALTGHIVSIGLWPDGPIPGLERMTMHTVAVESGVVKIVLINDRKTILLVFFLDYRSGRIHTNLEDGGLLNGESKPTENDVKAYATFFYKVFSNGIAELTCGENEPVDCEVVIPVNMMMTMSAEQAIADAVERFRNENAATNDPRPQAS</sequence>
<dbReference type="InterPro" id="IPR035383">
    <property type="entry name" value="MauJ"/>
</dbReference>
<dbReference type="EMBL" id="JAAOLX010000007">
    <property type="protein sequence ID" value="NHQ87205.1"/>
    <property type="molecule type" value="Genomic_DNA"/>
</dbReference>
<gene>
    <name evidence="1" type="ORF">HA050_13900</name>
</gene>